<evidence type="ECO:0000256" key="1">
    <source>
        <dbReference type="SAM" id="MobiDB-lite"/>
    </source>
</evidence>
<evidence type="ECO:0000313" key="3">
    <source>
        <dbReference type="Proteomes" id="UP000053593"/>
    </source>
</evidence>
<accession>A0A0D0CIT7</accession>
<dbReference type="AlphaFoldDB" id="A0A0D0CIT7"/>
<organism evidence="2 3">
    <name type="scientific">Collybiopsis luxurians FD-317 M1</name>
    <dbReference type="NCBI Taxonomy" id="944289"/>
    <lineage>
        <taxon>Eukaryota</taxon>
        <taxon>Fungi</taxon>
        <taxon>Dikarya</taxon>
        <taxon>Basidiomycota</taxon>
        <taxon>Agaricomycotina</taxon>
        <taxon>Agaricomycetes</taxon>
        <taxon>Agaricomycetidae</taxon>
        <taxon>Agaricales</taxon>
        <taxon>Marasmiineae</taxon>
        <taxon>Omphalotaceae</taxon>
        <taxon>Collybiopsis</taxon>
        <taxon>Collybiopsis luxurians</taxon>
    </lineage>
</organism>
<reference evidence="2 3" key="1">
    <citation type="submission" date="2014-04" db="EMBL/GenBank/DDBJ databases">
        <title>Evolutionary Origins and Diversification of the Mycorrhizal Mutualists.</title>
        <authorList>
            <consortium name="DOE Joint Genome Institute"/>
            <consortium name="Mycorrhizal Genomics Consortium"/>
            <person name="Kohler A."/>
            <person name="Kuo A."/>
            <person name="Nagy L.G."/>
            <person name="Floudas D."/>
            <person name="Copeland A."/>
            <person name="Barry K.W."/>
            <person name="Cichocki N."/>
            <person name="Veneault-Fourrey C."/>
            <person name="LaButti K."/>
            <person name="Lindquist E.A."/>
            <person name="Lipzen A."/>
            <person name="Lundell T."/>
            <person name="Morin E."/>
            <person name="Murat C."/>
            <person name="Riley R."/>
            <person name="Ohm R."/>
            <person name="Sun H."/>
            <person name="Tunlid A."/>
            <person name="Henrissat B."/>
            <person name="Grigoriev I.V."/>
            <person name="Hibbett D.S."/>
            <person name="Martin F."/>
        </authorList>
    </citation>
    <scope>NUCLEOTIDE SEQUENCE [LARGE SCALE GENOMIC DNA]</scope>
    <source>
        <strain evidence="2 3">FD-317 M1</strain>
    </source>
</reference>
<gene>
    <name evidence="2" type="ORF">GYMLUDRAFT_242748</name>
</gene>
<proteinExistence type="predicted"/>
<sequence length="304" mass="33014">MSNAQGQNQGQSGFQGFVVPPLPPVGMSAEQASQQVTAGLRYILNQHQDGRIGADAAKQAMSQYLTSYFTSFNIRHDPQARQEFAGTTECQGGRNSGVTGRISIQNLLDGPEPTCQSWPPGTPPNAPIGGVRTQGDVHGSAFNPQAHVPSEGSDSDEDSTSEGRQQKKKSKQDESLFAWAAKAFIQESILSPRHRKVLELADNYGADIDASIKSLEQAGNIPVLPKKIWKSVLRDEFIDLGEVLAQVSSLHFIPAIQNIPNNLAEAFEFTTIAKPAPTKAITDQVTWRRAWQSAARAITFAFPF</sequence>
<evidence type="ECO:0000313" key="2">
    <source>
        <dbReference type="EMBL" id="KIK62599.1"/>
    </source>
</evidence>
<keyword evidence="3" id="KW-1185">Reference proteome</keyword>
<feature type="region of interest" description="Disordered" evidence="1">
    <location>
        <begin position="105"/>
        <end position="172"/>
    </location>
</feature>
<dbReference type="HOGENOM" id="CLU_079684_0_0_1"/>
<protein>
    <submittedName>
        <fullName evidence="2">Uncharacterized protein</fullName>
    </submittedName>
</protein>
<dbReference type="EMBL" id="KN834767">
    <property type="protein sequence ID" value="KIK62599.1"/>
    <property type="molecule type" value="Genomic_DNA"/>
</dbReference>
<name>A0A0D0CIT7_9AGAR</name>
<dbReference type="OrthoDB" id="2355984at2759"/>
<dbReference type="Proteomes" id="UP000053593">
    <property type="component" value="Unassembled WGS sequence"/>
</dbReference>